<evidence type="ECO:0000313" key="3">
    <source>
        <dbReference type="Proteomes" id="UP000268192"/>
    </source>
</evidence>
<protein>
    <submittedName>
        <fullName evidence="2">Molecular chaperone TorD</fullName>
    </submittedName>
</protein>
<organism evidence="2 3">
    <name type="scientific">Georhizobium profundi</name>
    <dbReference type="NCBI Taxonomy" id="2341112"/>
    <lineage>
        <taxon>Bacteria</taxon>
        <taxon>Pseudomonadati</taxon>
        <taxon>Pseudomonadota</taxon>
        <taxon>Alphaproteobacteria</taxon>
        <taxon>Hyphomicrobiales</taxon>
        <taxon>Rhizobiaceae</taxon>
        <taxon>Georhizobium</taxon>
    </lineage>
</organism>
<proteinExistence type="predicted"/>
<dbReference type="EMBL" id="CP032509">
    <property type="protein sequence ID" value="AZN73042.1"/>
    <property type="molecule type" value="Genomic_DNA"/>
</dbReference>
<dbReference type="PANTHER" id="PTHR34227:SF1">
    <property type="entry name" value="DIMETHYL SULFOXIDE REDUCTASE CHAPERONE-RELATED"/>
    <property type="match status" value="1"/>
</dbReference>
<name>A0A3S9B7U1_9HYPH</name>
<dbReference type="Pfam" id="PF02613">
    <property type="entry name" value="Nitrate_red_del"/>
    <property type="match status" value="1"/>
</dbReference>
<dbReference type="Gene3D" id="1.10.3480.10">
    <property type="entry name" value="TorD-like"/>
    <property type="match status" value="1"/>
</dbReference>
<dbReference type="SUPFAM" id="SSF89155">
    <property type="entry name" value="TorD-like"/>
    <property type="match status" value="1"/>
</dbReference>
<dbReference type="AlphaFoldDB" id="A0A3S9B7U1"/>
<dbReference type="PANTHER" id="PTHR34227">
    <property type="entry name" value="CHAPERONE PROTEIN YCDY"/>
    <property type="match status" value="1"/>
</dbReference>
<gene>
    <name evidence="2" type="ORF">D5400_18670</name>
</gene>
<sequence>MFCNNKKWLGSNPDLPGLEERGALSAVERTRAGNVKADEVDFLRAQEYRLLAALLRGAPSADLLSDLSQLRGDETPLGSAHTALASAANEADPIAVDREFFSLFVGVGRGELLPYGSFYLTGFLNERPLAAVRHDMAKLGLERAEGLFDPEDHIATLCDVMAALATGDVPADAVSEVDFFRWHLAPWVDQFFADLKTAPSAFFYRHVAEVGSVFMAVEREAFAMDAA</sequence>
<dbReference type="InterPro" id="IPR050289">
    <property type="entry name" value="TorD/DmsD_chaperones"/>
</dbReference>
<evidence type="ECO:0000256" key="1">
    <source>
        <dbReference type="ARBA" id="ARBA00023186"/>
    </source>
</evidence>
<accession>A0A3S9B7U1</accession>
<evidence type="ECO:0000313" key="2">
    <source>
        <dbReference type="EMBL" id="AZN73042.1"/>
    </source>
</evidence>
<dbReference type="OrthoDB" id="8526323at2"/>
<dbReference type="InterPro" id="IPR020945">
    <property type="entry name" value="DMSO/NO3_reduct_chaperone"/>
</dbReference>
<keyword evidence="3" id="KW-1185">Reference proteome</keyword>
<keyword evidence="1" id="KW-0143">Chaperone</keyword>
<reference evidence="2 3" key="1">
    <citation type="submission" date="2018-09" db="EMBL/GenBank/DDBJ databases">
        <title>Marinorhizobium profundi gen. nov., sp. nov., isolated from a deep-sea sediment sample from the New Britain Trench and proposal of Marinorhizobiaceae fam. nov. in the order Rhizobiales of the class Alphaproteobacteria.</title>
        <authorList>
            <person name="Cao J."/>
        </authorList>
    </citation>
    <scope>NUCLEOTIDE SEQUENCE [LARGE SCALE GENOMIC DNA]</scope>
    <source>
        <strain evidence="2 3">WS11</strain>
    </source>
</reference>
<dbReference type="InterPro" id="IPR036411">
    <property type="entry name" value="TorD-like_sf"/>
</dbReference>
<dbReference type="Proteomes" id="UP000268192">
    <property type="component" value="Chromosome"/>
</dbReference>
<dbReference type="KEGG" id="abaw:D5400_18670"/>